<dbReference type="RefSeq" id="WP_263514088.1">
    <property type="nucleotide sequence ID" value="NZ_CP099556.1"/>
</dbReference>
<feature type="transmembrane region" description="Helical" evidence="1">
    <location>
        <begin position="106"/>
        <end position="125"/>
    </location>
</feature>
<feature type="transmembrane region" description="Helical" evidence="1">
    <location>
        <begin position="137"/>
        <end position="157"/>
    </location>
</feature>
<feature type="transmembrane region" description="Helical" evidence="1">
    <location>
        <begin position="191"/>
        <end position="216"/>
    </location>
</feature>
<dbReference type="AlphaFoldDB" id="A0AA46NPX9"/>
<evidence type="ECO:0000256" key="1">
    <source>
        <dbReference type="SAM" id="Phobius"/>
    </source>
</evidence>
<feature type="transmembrane region" description="Helical" evidence="1">
    <location>
        <begin position="76"/>
        <end position="94"/>
    </location>
</feature>
<evidence type="ECO:0000313" key="2">
    <source>
        <dbReference type="EMBL" id="UYF42474.1"/>
    </source>
</evidence>
<proteinExistence type="predicted"/>
<feature type="transmembrane region" description="Helical" evidence="1">
    <location>
        <begin position="338"/>
        <end position="354"/>
    </location>
</feature>
<feature type="transmembrane region" description="Helical" evidence="1">
    <location>
        <begin position="279"/>
        <end position="302"/>
    </location>
</feature>
<gene>
    <name evidence="2" type="ORF">NGX11_06080</name>
</gene>
<feature type="transmembrane region" description="Helical" evidence="1">
    <location>
        <begin position="309"/>
        <end position="326"/>
    </location>
</feature>
<reference evidence="2" key="1">
    <citation type="journal article" date="2022" name="Front. Microbiol.">
        <title>Species classification and novel plasmid identifications in Arcobacter cryaerophilus and Arcobacter cryaerophilus-like organisms.</title>
        <authorList>
            <person name="Zhou G."/>
            <person name="Wang M."/>
            <person name="Wang H."/>
            <person name="Chen X."/>
            <person name="Gu Y."/>
            <person name="Shao Z."/>
            <person name="Zhang J."/>
            <person name="Zhang M."/>
        </authorList>
    </citation>
    <scope>NUCLEOTIDE SEQUENCE</scope>
    <source>
        <strain evidence="2">ICDCAC48</strain>
    </source>
</reference>
<keyword evidence="1" id="KW-0472">Membrane</keyword>
<dbReference type="EMBL" id="CP099556">
    <property type="protein sequence ID" value="UYF42474.1"/>
    <property type="molecule type" value="Genomic_DNA"/>
</dbReference>
<dbReference type="Proteomes" id="UP001164100">
    <property type="component" value="Chromosome"/>
</dbReference>
<accession>A0AA46NPX9</accession>
<feature type="transmembrane region" description="Helical" evidence="1">
    <location>
        <begin position="222"/>
        <end position="241"/>
    </location>
</feature>
<sequence length="370" mass="43994">MEINLFIVSLFVFIFGTVILYSYSKNVLLSTIVSLIKVSIFYIYFNSGELIYTLLDDVQYFQGSIYIYNNINASEFLNQLFIQAQGIHILYYIYNISSFFFFGQNYYSPVALNIILTFLSALTLYKICMSLLISKRNSLFISILFCLHWDILSWSSFLNLKDILVQFLLLLAVYIYLENKGNLKIMLFKLLPVLGMIYFVRFYLIFFVLLAIFLARQKITKVYVFKSIFISLIFLVIVFAYDRNIFNIFLSQVDFDLILNIFRFLLTPIPFNYEDGYNFLVFSALLNWLTFPFVIIGFFLLLYKKENTYNFIIILNLLLILFYAGFDELLGPRQRLMLVPYFTIATFFGFHYLYKLIYFKRKNYEVNHIN</sequence>
<feature type="transmembrane region" description="Helical" evidence="1">
    <location>
        <begin position="163"/>
        <end position="179"/>
    </location>
</feature>
<evidence type="ECO:0000313" key="3">
    <source>
        <dbReference type="Proteomes" id="UP001164100"/>
    </source>
</evidence>
<keyword evidence="1" id="KW-1133">Transmembrane helix</keyword>
<organism evidence="2 3">
    <name type="scientific">Aliarcobacter cryaerophilus</name>
    <dbReference type="NCBI Taxonomy" id="28198"/>
    <lineage>
        <taxon>Bacteria</taxon>
        <taxon>Pseudomonadati</taxon>
        <taxon>Campylobacterota</taxon>
        <taxon>Epsilonproteobacteria</taxon>
        <taxon>Campylobacterales</taxon>
        <taxon>Arcobacteraceae</taxon>
        <taxon>Aliarcobacter</taxon>
    </lineage>
</organism>
<name>A0AA46NPX9_9BACT</name>
<keyword evidence="1" id="KW-0812">Transmembrane</keyword>
<protein>
    <submittedName>
        <fullName evidence="2">Uncharacterized protein</fullName>
    </submittedName>
</protein>
<feature type="transmembrane region" description="Helical" evidence="1">
    <location>
        <begin position="5"/>
        <end position="23"/>
    </location>
</feature>